<dbReference type="Gene3D" id="2.60.120.260">
    <property type="entry name" value="Galactose-binding domain-like"/>
    <property type="match status" value="1"/>
</dbReference>
<evidence type="ECO:0000313" key="3">
    <source>
        <dbReference type="EMBL" id="MBA2132395.1"/>
    </source>
</evidence>
<protein>
    <submittedName>
        <fullName evidence="3">Discoidin domain-containing protein</fullName>
    </submittedName>
</protein>
<feature type="chain" id="PRO_5035277368" evidence="1">
    <location>
        <begin position="29"/>
        <end position="1041"/>
    </location>
</feature>
<organism evidence="3 4">
    <name type="scientific">Capillibacterium thermochitinicola</name>
    <dbReference type="NCBI Taxonomy" id="2699427"/>
    <lineage>
        <taxon>Bacteria</taxon>
        <taxon>Bacillati</taxon>
        <taxon>Bacillota</taxon>
        <taxon>Capillibacterium</taxon>
    </lineage>
</organism>
<keyword evidence="1" id="KW-0732">Signal</keyword>
<dbReference type="Pfam" id="PF19773">
    <property type="entry name" value="DUF6259"/>
    <property type="match status" value="1"/>
</dbReference>
<dbReference type="AlphaFoldDB" id="A0A8J6LHN2"/>
<dbReference type="Pfam" id="PF00754">
    <property type="entry name" value="F5_F8_type_C"/>
    <property type="match status" value="1"/>
</dbReference>
<dbReference type="Pfam" id="PF07705">
    <property type="entry name" value="CARDB"/>
    <property type="match status" value="1"/>
</dbReference>
<proteinExistence type="predicted"/>
<dbReference type="Proteomes" id="UP000657177">
    <property type="component" value="Unassembled WGS sequence"/>
</dbReference>
<dbReference type="PROSITE" id="PS50022">
    <property type="entry name" value="FA58C_3"/>
    <property type="match status" value="1"/>
</dbReference>
<sequence>MGIKLSKAKALFTLAVFVLLLSQPVAGASVTFSTGQEFLHLKTGRYEVAFDRTTGGLVRILDLKTGAPLSWSTKNANLWGVTFNNGEQVFSSTYHGRFTYKWNALFQRLTFYYQGTEDYPLDVTVEIKPRDDQRLQMQAKITNHSLKPIQTFHFPVDLKVAASAIQDALLPMVPGVKLNAAFFTDQQSFSGQYPGVMFADYVAYRTGNHCLAVYSQHQGRNMPLPQPVQIGFAAHPQDGLTRLVHDFKTWVEPGQKWSSPPVLIQTGSDYPETISAYREENRIDRYPALSQKLGAKKDQYFASPLYKLDFNRFQKPFTVLKTEVIDAIKVPGLIHPVAFQPLGHDHHYPDFLPPNPAYGSTEDLADFVKYAQTRGNLVVPYTNFSWWNLDSPTLQQLIARAELPAVTVQLASGHLLAETYASEGYVVNFHHDFVRQRIAEEQKALINKVGFDGIFEDQLGARNTPYDFNPAGLKAYDPATSYVAGVLRHARALKKNNIMTECGFDVLAKDLTGFCGTNYLWDQLGYRLETAPYTGYYPMIGMLCRDKVLLYQHNLAIETWTDDLNMFRWNLAYGYNFSGDLLDPKNPWLTLAGLFQKYVLARYADELVTGFELLPENVTCTTFESFKAYANWDPLNSFNHAGHVVVPGGALVLADDGSVTAGVFANYNGQFLSDGDHYLIEVRSEEEIKVFQPLGNDTLLKIKKNPSWPGVKIIAYDFNGQPVTEVEATVLDEMVSFEYSRQYRGQEIAYYSLTKQDEPNPESYPIPEIPELVVTNIQWQPAFPCTGDQVTFTATVKNVGTGPIPEGATLSVAFMLDGAFEPSFWAEKANVTLPAGATITLQATGGLDGPSWTATDGAHVVQAWVDKANVIPEINEGNNMFSKNLPTIDEGIEIAPGVRVPKAAANLALNQQVTASGATAPAYAAHFAVDGFINTYWESVNHVFPATLTLDLGAVKTVGKVVLKLPPSWEPRVQTISLYGGTDRNDLALIVAEQEYTFDPARENTVTIGFNKREVRYLQLVITANTTWPAGQIAELEVFPE</sequence>
<evidence type="ECO:0000256" key="1">
    <source>
        <dbReference type="SAM" id="SignalP"/>
    </source>
</evidence>
<name>A0A8J6LHN2_9FIRM</name>
<dbReference type="SUPFAM" id="SSF49785">
    <property type="entry name" value="Galactose-binding domain-like"/>
    <property type="match status" value="1"/>
</dbReference>
<gene>
    <name evidence="3" type="ORF">G5B42_02395</name>
</gene>
<dbReference type="EMBL" id="JAAKDE010000004">
    <property type="protein sequence ID" value="MBA2132395.1"/>
    <property type="molecule type" value="Genomic_DNA"/>
</dbReference>
<keyword evidence="4" id="KW-1185">Reference proteome</keyword>
<dbReference type="InterPro" id="IPR017853">
    <property type="entry name" value="GH"/>
</dbReference>
<dbReference type="InterPro" id="IPR046226">
    <property type="entry name" value="DUF6259"/>
</dbReference>
<feature type="domain" description="F5/8 type C" evidence="2">
    <location>
        <begin position="893"/>
        <end position="1041"/>
    </location>
</feature>
<dbReference type="InterPro" id="IPR000421">
    <property type="entry name" value="FA58C"/>
</dbReference>
<dbReference type="InterPro" id="IPR008979">
    <property type="entry name" value="Galactose-bd-like_sf"/>
</dbReference>
<dbReference type="SUPFAM" id="SSF51445">
    <property type="entry name" value="(Trans)glycosidases"/>
    <property type="match status" value="1"/>
</dbReference>
<feature type="signal peptide" evidence="1">
    <location>
        <begin position="1"/>
        <end position="28"/>
    </location>
</feature>
<dbReference type="RefSeq" id="WP_181338849.1">
    <property type="nucleotide sequence ID" value="NZ_JAAKDE010000004.1"/>
</dbReference>
<dbReference type="InterPro" id="IPR011635">
    <property type="entry name" value="CARDB"/>
</dbReference>
<dbReference type="InterPro" id="IPR013783">
    <property type="entry name" value="Ig-like_fold"/>
</dbReference>
<evidence type="ECO:0000313" key="4">
    <source>
        <dbReference type="Proteomes" id="UP000657177"/>
    </source>
</evidence>
<accession>A0A8J6LHN2</accession>
<dbReference type="Gene3D" id="3.20.20.80">
    <property type="entry name" value="Glycosidases"/>
    <property type="match status" value="1"/>
</dbReference>
<reference evidence="3" key="1">
    <citation type="submission" date="2020-06" db="EMBL/GenBank/DDBJ databases">
        <title>Novel chitinolytic bacterium.</title>
        <authorList>
            <person name="Ungkulpasvich U."/>
            <person name="Kosugi A."/>
            <person name="Uke A."/>
        </authorList>
    </citation>
    <scope>NUCLEOTIDE SEQUENCE</scope>
    <source>
        <strain evidence="3">UUS1-1</strain>
    </source>
</reference>
<evidence type="ECO:0000259" key="2">
    <source>
        <dbReference type="PROSITE" id="PS50022"/>
    </source>
</evidence>
<comment type="caution">
    <text evidence="3">The sequence shown here is derived from an EMBL/GenBank/DDBJ whole genome shotgun (WGS) entry which is preliminary data.</text>
</comment>
<dbReference type="Gene3D" id="2.60.40.10">
    <property type="entry name" value="Immunoglobulins"/>
    <property type="match status" value="1"/>
</dbReference>